<evidence type="ECO:0000313" key="2">
    <source>
        <dbReference type="Proteomes" id="UP000030700"/>
    </source>
</evidence>
<reference evidence="1" key="1">
    <citation type="journal article" date="2015" name="PeerJ">
        <title>First genomic representation of candidate bacterial phylum KSB3 points to enhanced environmental sensing as a trigger of wastewater bulking.</title>
        <authorList>
            <person name="Sekiguchi Y."/>
            <person name="Ohashi A."/>
            <person name="Parks D.H."/>
            <person name="Yamauchi T."/>
            <person name="Tyson G.W."/>
            <person name="Hugenholtz P."/>
        </authorList>
    </citation>
    <scope>NUCLEOTIDE SEQUENCE [LARGE SCALE GENOMIC DNA]</scope>
</reference>
<organism evidence="1">
    <name type="scientific">Candidatus Moduliflexus flocculans</name>
    <dbReference type="NCBI Taxonomy" id="1499966"/>
    <lineage>
        <taxon>Bacteria</taxon>
        <taxon>Candidatus Moduliflexota</taxon>
        <taxon>Candidatus Moduliflexia</taxon>
        <taxon>Candidatus Moduliflexales</taxon>
        <taxon>Candidatus Moduliflexaceae</taxon>
    </lineage>
</organism>
<gene>
    <name evidence="1" type="ORF">U14_01847</name>
</gene>
<keyword evidence="2" id="KW-1185">Reference proteome</keyword>
<protein>
    <submittedName>
        <fullName evidence="1">Uncharacterized protein</fullName>
    </submittedName>
</protein>
<evidence type="ECO:0000313" key="1">
    <source>
        <dbReference type="EMBL" id="GAK50614.1"/>
    </source>
</evidence>
<dbReference type="STRING" id="1499966.U14_01847"/>
<dbReference type="HOGENOM" id="CLU_206549_0_0_0"/>
<name>A0A0S6VYX6_9BACT</name>
<dbReference type="AlphaFoldDB" id="A0A0S6VYX6"/>
<proteinExistence type="predicted"/>
<sequence length="63" mass="7487">MAMTPREKERVMKMLDELDRSTLQRVLASLESFANWLANAAYSIYCKIRDSLRGLWEWLCDIF</sequence>
<dbReference type="EMBL" id="DF820456">
    <property type="protein sequence ID" value="GAK50614.1"/>
    <property type="molecule type" value="Genomic_DNA"/>
</dbReference>
<accession>A0A0S6VYX6</accession>
<dbReference type="Proteomes" id="UP000030700">
    <property type="component" value="Unassembled WGS sequence"/>
</dbReference>